<protein>
    <submittedName>
        <fullName evidence="3">Uncharacterized protein</fullName>
    </submittedName>
</protein>
<feature type="region of interest" description="Disordered" evidence="1">
    <location>
        <begin position="66"/>
        <end position="102"/>
    </location>
</feature>
<gene>
    <name evidence="3" type="ORF">TR82482</name>
</gene>
<feature type="compositionally biased region" description="Polar residues" evidence="1">
    <location>
        <begin position="88"/>
        <end position="102"/>
    </location>
</feature>
<dbReference type="AlphaFoldDB" id="A0A0X3NY79"/>
<organism evidence="3">
    <name type="scientific">Schistocephalus solidus</name>
    <name type="common">Tapeworm</name>
    <dbReference type="NCBI Taxonomy" id="70667"/>
    <lineage>
        <taxon>Eukaryota</taxon>
        <taxon>Metazoa</taxon>
        <taxon>Spiralia</taxon>
        <taxon>Lophotrochozoa</taxon>
        <taxon>Platyhelminthes</taxon>
        <taxon>Cestoda</taxon>
        <taxon>Eucestoda</taxon>
        <taxon>Diphyllobothriidea</taxon>
        <taxon>Diphyllobothriidae</taxon>
        <taxon>Schistocephalus</taxon>
    </lineage>
</organism>
<proteinExistence type="predicted"/>
<dbReference type="EMBL" id="GEEE01018660">
    <property type="protein sequence ID" value="JAP44565.1"/>
    <property type="molecule type" value="Transcribed_RNA"/>
</dbReference>
<evidence type="ECO:0000256" key="2">
    <source>
        <dbReference type="SAM" id="SignalP"/>
    </source>
</evidence>
<evidence type="ECO:0000313" key="3">
    <source>
        <dbReference type="EMBL" id="JAP44565.1"/>
    </source>
</evidence>
<reference evidence="3" key="1">
    <citation type="submission" date="2016-01" db="EMBL/GenBank/DDBJ databases">
        <title>Reference transcriptome for the parasite Schistocephalus solidus: insights into the molecular evolution of parasitism.</title>
        <authorList>
            <person name="Hebert F.O."/>
            <person name="Grambauer S."/>
            <person name="Barber I."/>
            <person name="Landry C.R."/>
            <person name="Aubin-Horth N."/>
        </authorList>
    </citation>
    <scope>NUCLEOTIDE SEQUENCE</scope>
</reference>
<keyword evidence="2" id="KW-0732">Signal</keyword>
<feature type="chain" id="PRO_5007050835" evidence="2">
    <location>
        <begin position="25"/>
        <end position="102"/>
    </location>
</feature>
<feature type="compositionally biased region" description="Polar residues" evidence="1">
    <location>
        <begin position="69"/>
        <end position="81"/>
    </location>
</feature>
<sequence length="102" mass="11392">MKLTARTFASAFTCICGLMTFVRSSEPRDEDEPLDFNKHDWRITVSLDKEESSTCKKNNITEEGERKFTSSYATSEPSSTQKAKKELTTVNATTGPEKTTTA</sequence>
<feature type="non-terminal residue" evidence="3">
    <location>
        <position position="102"/>
    </location>
</feature>
<name>A0A0X3NY79_SCHSO</name>
<accession>A0A0X3NY79</accession>
<evidence type="ECO:0000256" key="1">
    <source>
        <dbReference type="SAM" id="MobiDB-lite"/>
    </source>
</evidence>
<feature type="signal peptide" evidence="2">
    <location>
        <begin position="1"/>
        <end position="24"/>
    </location>
</feature>